<evidence type="ECO:0000256" key="1">
    <source>
        <dbReference type="SAM" id="MobiDB-lite"/>
    </source>
</evidence>
<evidence type="ECO:0000313" key="2">
    <source>
        <dbReference type="EMBL" id="KAH0814471.1"/>
    </source>
</evidence>
<proteinExistence type="predicted"/>
<organism evidence="2 3">
    <name type="scientific">Tenebrio molitor</name>
    <name type="common">Yellow mealworm beetle</name>
    <dbReference type="NCBI Taxonomy" id="7067"/>
    <lineage>
        <taxon>Eukaryota</taxon>
        <taxon>Metazoa</taxon>
        <taxon>Ecdysozoa</taxon>
        <taxon>Arthropoda</taxon>
        <taxon>Hexapoda</taxon>
        <taxon>Insecta</taxon>
        <taxon>Pterygota</taxon>
        <taxon>Neoptera</taxon>
        <taxon>Endopterygota</taxon>
        <taxon>Coleoptera</taxon>
        <taxon>Polyphaga</taxon>
        <taxon>Cucujiformia</taxon>
        <taxon>Tenebrionidae</taxon>
        <taxon>Tenebrio</taxon>
    </lineage>
</organism>
<name>A0A8J6HGV9_TENMO</name>
<reference evidence="2" key="1">
    <citation type="journal article" date="2020" name="J Insects Food Feed">
        <title>The yellow mealworm (Tenebrio molitor) genome: a resource for the emerging insects as food and feed industry.</title>
        <authorList>
            <person name="Eriksson T."/>
            <person name="Andere A."/>
            <person name="Kelstrup H."/>
            <person name="Emery V."/>
            <person name="Picard C."/>
        </authorList>
    </citation>
    <scope>NUCLEOTIDE SEQUENCE</scope>
    <source>
        <strain evidence="2">Stoneville</strain>
        <tissue evidence="2">Whole head</tissue>
    </source>
</reference>
<protein>
    <submittedName>
        <fullName evidence="2">Uncharacterized protein</fullName>
    </submittedName>
</protein>
<sequence>MGGQYNYRDALSHNGIRTRSLVCSPRYGGNQKNPSRAEIRGLGRRPPSWRLCRKSRAANHVRGVRDPQSSLKADCRSPWRLSSGAASLRGRRGARKLPCRLPLPLPFTVVEKPLVVQRDRGVVRVRLPLPYREGVPESPPSIYRGATPFSGKGSFFRVVIARSHIVPLDIVLQGDSSPYRSLGRSFARSIVSRVAVPTSFVWVIARPNYR</sequence>
<dbReference type="EMBL" id="JABDTM020024253">
    <property type="protein sequence ID" value="KAH0814471.1"/>
    <property type="molecule type" value="Genomic_DNA"/>
</dbReference>
<dbReference type="AlphaFoldDB" id="A0A8J6HGV9"/>
<keyword evidence="3" id="KW-1185">Reference proteome</keyword>
<dbReference type="Proteomes" id="UP000719412">
    <property type="component" value="Unassembled WGS sequence"/>
</dbReference>
<reference evidence="2" key="2">
    <citation type="submission" date="2021-08" db="EMBL/GenBank/DDBJ databases">
        <authorList>
            <person name="Eriksson T."/>
        </authorList>
    </citation>
    <scope>NUCLEOTIDE SEQUENCE</scope>
    <source>
        <strain evidence="2">Stoneville</strain>
        <tissue evidence="2">Whole head</tissue>
    </source>
</reference>
<accession>A0A8J6HGV9</accession>
<gene>
    <name evidence="2" type="ORF">GEV33_008320</name>
</gene>
<feature type="region of interest" description="Disordered" evidence="1">
    <location>
        <begin position="22"/>
        <end position="42"/>
    </location>
</feature>
<evidence type="ECO:0000313" key="3">
    <source>
        <dbReference type="Proteomes" id="UP000719412"/>
    </source>
</evidence>
<comment type="caution">
    <text evidence="2">The sequence shown here is derived from an EMBL/GenBank/DDBJ whole genome shotgun (WGS) entry which is preliminary data.</text>
</comment>